<gene>
    <name evidence="1" type="ORF">Pyn_02559</name>
</gene>
<reference evidence="1 2" key="1">
    <citation type="submission" date="2018-02" db="EMBL/GenBank/DDBJ databases">
        <title>Draft genome of wild Prunus yedoensis var. nudiflora.</title>
        <authorList>
            <person name="Baek S."/>
            <person name="Kim J.-H."/>
            <person name="Choi K."/>
            <person name="Kim G.-B."/>
            <person name="Cho A."/>
            <person name="Jang H."/>
            <person name="Shin C.-H."/>
            <person name="Yu H.-J."/>
            <person name="Mun J.-H."/>
        </authorList>
    </citation>
    <scope>NUCLEOTIDE SEQUENCE [LARGE SCALE GENOMIC DNA]</scope>
    <source>
        <strain evidence="2">cv. Jeju island</strain>
        <tissue evidence="1">Leaf</tissue>
    </source>
</reference>
<dbReference type="Pfam" id="PF10294">
    <property type="entry name" value="Methyltransf_16"/>
    <property type="match status" value="1"/>
</dbReference>
<accession>A0A314UK27</accession>
<organism evidence="1 2">
    <name type="scientific">Prunus yedoensis var. nudiflora</name>
    <dbReference type="NCBI Taxonomy" id="2094558"/>
    <lineage>
        <taxon>Eukaryota</taxon>
        <taxon>Viridiplantae</taxon>
        <taxon>Streptophyta</taxon>
        <taxon>Embryophyta</taxon>
        <taxon>Tracheophyta</taxon>
        <taxon>Spermatophyta</taxon>
        <taxon>Magnoliopsida</taxon>
        <taxon>eudicotyledons</taxon>
        <taxon>Gunneridae</taxon>
        <taxon>Pentapetalae</taxon>
        <taxon>rosids</taxon>
        <taxon>fabids</taxon>
        <taxon>Rosales</taxon>
        <taxon>Rosaceae</taxon>
        <taxon>Amygdaloideae</taxon>
        <taxon>Amygdaleae</taxon>
        <taxon>Prunus</taxon>
    </lineage>
</organism>
<dbReference type="CDD" id="cd02440">
    <property type="entry name" value="AdoMet_MTases"/>
    <property type="match status" value="1"/>
</dbReference>
<proteinExistence type="predicted"/>
<keyword evidence="2" id="KW-1185">Reference proteome</keyword>
<dbReference type="Proteomes" id="UP000250321">
    <property type="component" value="Unassembled WGS sequence"/>
</dbReference>
<dbReference type="PANTHER" id="PTHR14614:SF130">
    <property type="entry name" value="PROTEIN-LYSINE N-METHYLTRANSFERASE EEF2KMT"/>
    <property type="match status" value="1"/>
</dbReference>
<dbReference type="STRING" id="2094558.A0A314UK27"/>
<dbReference type="AlphaFoldDB" id="A0A314UK27"/>
<dbReference type="OrthoDB" id="417697at2759"/>
<dbReference type="EMBL" id="PJQY01003396">
    <property type="protein sequence ID" value="PQM37770.1"/>
    <property type="molecule type" value="Genomic_DNA"/>
</dbReference>
<dbReference type="PANTHER" id="PTHR14614">
    <property type="entry name" value="HEPATOCELLULAR CARCINOMA-ASSOCIATED ANTIGEN"/>
    <property type="match status" value="1"/>
</dbReference>
<dbReference type="InterPro" id="IPR019410">
    <property type="entry name" value="Methyltransf_16"/>
</dbReference>
<evidence type="ECO:0000313" key="1">
    <source>
        <dbReference type="EMBL" id="PQM37770.1"/>
    </source>
</evidence>
<sequence>MSDGVAAEMFGISPSSDNEVIELELGGWTFKIEVLSKVHQHTCKSTGLMLWESARFMASVLAKNPAIVSGKRVLELGCGSGGICSMIAARSADLVLGTDGDTKALDLLKQNVNSNLRPPLLDKLITRRLEWGNTDQIEAIKEAHAGGFDIIIGTDKHWCDLEPALILCHIFRRVDEPSILSAASHFGFRLVDKWPIGIPTNPSPSIIKTWFPENGSEHVESGALHILYFHME</sequence>
<evidence type="ECO:0000313" key="2">
    <source>
        <dbReference type="Proteomes" id="UP000250321"/>
    </source>
</evidence>
<protein>
    <submittedName>
        <fullName evidence="1">Uncharacterized protein</fullName>
    </submittedName>
</protein>
<name>A0A314UK27_PRUYE</name>
<dbReference type="Gene3D" id="3.40.50.150">
    <property type="entry name" value="Vaccinia Virus protein VP39"/>
    <property type="match status" value="1"/>
</dbReference>
<dbReference type="InterPro" id="IPR029063">
    <property type="entry name" value="SAM-dependent_MTases_sf"/>
</dbReference>
<dbReference type="SUPFAM" id="SSF53335">
    <property type="entry name" value="S-adenosyl-L-methionine-dependent methyltransferases"/>
    <property type="match status" value="1"/>
</dbReference>
<comment type="caution">
    <text evidence="1">The sequence shown here is derived from an EMBL/GenBank/DDBJ whole genome shotgun (WGS) entry which is preliminary data.</text>
</comment>